<dbReference type="PANTHER" id="PTHR37953">
    <property type="entry name" value="UPF0127 PROTEIN MJ1496"/>
    <property type="match status" value="1"/>
</dbReference>
<gene>
    <name evidence="1" type="ORF">LCGC14_2799850</name>
</gene>
<reference evidence="1" key="1">
    <citation type="journal article" date="2015" name="Nature">
        <title>Complex archaea that bridge the gap between prokaryotes and eukaryotes.</title>
        <authorList>
            <person name="Spang A."/>
            <person name="Saw J.H."/>
            <person name="Jorgensen S.L."/>
            <person name="Zaremba-Niedzwiedzka K."/>
            <person name="Martijn J."/>
            <person name="Lind A.E."/>
            <person name="van Eijk R."/>
            <person name="Schleper C."/>
            <person name="Guy L."/>
            <person name="Ettema T.J."/>
        </authorList>
    </citation>
    <scope>NUCLEOTIDE SEQUENCE</scope>
</reference>
<sequence>MRSVTLAGVFAAALLAGCDDAPPAPATSVVPTVTIRGHAWRVEVAATPERRYRGLAGRRRLADDAGMLFVFAEPERLEFCMRGCLIDLDIAFIDALCHLSLSASTWSMNSSARSA</sequence>
<dbReference type="PROSITE" id="PS51257">
    <property type="entry name" value="PROKAR_LIPOPROTEIN"/>
    <property type="match status" value="1"/>
</dbReference>
<dbReference type="Gene3D" id="2.60.120.1140">
    <property type="entry name" value="Protein of unknown function DUF192"/>
    <property type="match status" value="1"/>
</dbReference>
<dbReference type="InterPro" id="IPR038695">
    <property type="entry name" value="Saro_0823-like_sf"/>
</dbReference>
<accession>A0A0F8YMZ5</accession>
<dbReference type="PANTHER" id="PTHR37953:SF1">
    <property type="entry name" value="UPF0127 PROTEIN MJ1496"/>
    <property type="match status" value="1"/>
</dbReference>
<organism evidence="1">
    <name type="scientific">marine sediment metagenome</name>
    <dbReference type="NCBI Taxonomy" id="412755"/>
    <lineage>
        <taxon>unclassified sequences</taxon>
        <taxon>metagenomes</taxon>
        <taxon>ecological metagenomes</taxon>
    </lineage>
</organism>
<dbReference type="AlphaFoldDB" id="A0A0F8YMZ5"/>
<name>A0A0F8YMZ5_9ZZZZ</name>
<proteinExistence type="predicted"/>
<comment type="caution">
    <text evidence="1">The sequence shown here is derived from an EMBL/GenBank/DDBJ whole genome shotgun (WGS) entry which is preliminary data.</text>
</comment>
<evidence type="ECO:0008006" key="2">
    <source>
        <dbReference type="Google" id="ProtNLM"/>
    </source>
</evidence>
<dbReference type="InterPro" id="IPR003795">
    <property type="entry name" value="DUF192"/>
</dbReference>
<protein>
    <recommendedName>
        <fullName evidence="2">DUF192 domain-containing protein</fullName>
    </recommendedName>
</protein>
<dbReference type="EMBL" id="LAZR01052507">
    <property type="protein sequence ID" value="KKK82793.1"/>
    <property type="molecule type" value="Genomic_DNA"/>
</dbReference>
<dbReference type="Pfam" id="PF02643">
    <property type="entry name" value="DUF192"/>
    <property type="match status" value="1"/>
</dbReference>
<evidence type="ECO:0000313" key="1">
    <source>
        <dbReference type="EMBL" id="KKK82793.1"/>
    </source>
</evidence>